<evidence type="ECO:0000256" key="6">
    <source>
        <dbReference type="RuleBase" id="RU365089"/>
    </source>
</evidence>
<dbReference type="PANTHER" id="PTHR33217">
    <property type="entry name" value="TRANSPOSASE FOR INSERTION SEQUENCE ELEMENT IS1081"/>
    <property type="match status" value="1"/>
</dbReference>
<evidence type="ECO:0000313" key="7">
    <source>
        <dbReference type="EMBL" id="VYU48481.1"/>
    </source>
</evidence>
<dbReference type="GO" id="GO:0004803">
    <property type="term" value="F:transposase activity"/>
    <property type="evidence" value="ECO:0007669"/>
    <property type="project" value="UniProtKB-UniRule"/>
</dbReference>
<evidence type="ECO:0000256" key="5">
    <source>
        <dbReference type="ARBA" id="ARBA00023172"/>
    </source>
</evidence>
<reference evidence="7" key="1">
    <citation type="submission" date="2019-11" db="EMBL/GenBank/DDBJ databases">
        <authorList>
            <person name="Feng L."/>
        </authorList>
    </citation>
    <scope>NUCLEOTIDE SEQUENCE</scope>
    <source>
        <strain evidence="7">CTertiumLFYP3</strain>
    </source>
</reference>
<dbReference type="NCBIfam" id="NF033543">
    <property type="entry name" value="transpos_IS256"/>
    <property type="match status" value="1"/>
</dbReference>
<name>A0A6N3F8W9_9CLOT</name>
<dbReference type="AlphaFoldDB" id="A0A6N3F8W9"/>
<dbReference type="PANTHER" id="PTHR33217:SF8">
    <property type="entry name" value="MUTATOR FAMILY TRANSPOSASE"/>
    <property type="match status" value="1"/>
</dbReference>
<proteinExistence type="inferred from homology"/>
<keyword evidence="6" id="KW-0814">Transposable element</keyword>
<accession>A0A6N3F8W9</accession>
<keyword evidence="3 6" id="KW-0815">Transposition</keyword>
<keyword evidence="4 6" id="KW-0238">DNA-binding</keyword>
<organism evidence="7">
    <name type="scientific">Clostridium tertium</name>
    <dbReference type="NCBI Taxonomy" id="1559"/>
    <lineage>
        <taxon>Bacteria</taxon>
        <taxon>Bacillati</taxon>
        <taxon>Bacillota</taxon>
        <taxon>Clostridia</taxon>
        <taxon>Eubacteriales</taxon>
        <taxon>Clostridiaceae</taxon>
        <taxon>Clostridium</taxon>
    </lineage>
</organism>
<comment type="function">
    <text evidence="1 6">Required for the transposition of the insertion element.</text>
</comment>
<dbReference type="InterPro" id="IPR001207">
    <property type="entry name" value="Transposase_mutator"/>
</dbReference>
<gene>
    <name evidence="7" type="ORF">CTLFYP3_02611</name>
</gene>
<protein>
    <recommendedName>
        <fullName evidence="6">Mutator family transposase</fullName>
    </recommendedName>
</protein>
<evidence type="ECO:0000256" key="3">
    <source>
        <dbReference type="ARBA" id="ARBA00022578"/>
    </source>
</evidence>
<evidence type="ECO:0000256" key="1">
    <source>
        <dbReference type="ARBA" id="ARBA00002190"/>
    </source>
</evidence>
<sequence length="269" mass="31325">MISNITDKVLGSAAEWQNRMLDEVYPIVYMDAIHFKVRDDHRIVTKAAYICLGVDMDGYKDILGIWIGESEGAKFWLSVCNDLNNRGVKDICIACMDGLRGLPDAIKTVFPNVSIQSCIIHQIRSSMRYVPYKDRKIFVADLKKVYKAPNEEIALAQLDMLKEKWNDKYSNVIESWYINWDKLSTFFAFNEQIRKMIYTTNTLEGINRQIRKFTKTRTVFPTDDSLRKSLYLATEIIMQKWTSPISNWGLILSQFMIMFGDRLNKNEII</sequence>
<evidence type="ECO:0000256" key="4">
    <source>
        <dbReference type="ARBA" id="ARBA00023125"/>
    </source>
</evidence>
<dbReference type="Pfam" id="PF00872">
    <property type="entry name" value="Transposase_mut"/>
    <property type="match status" value="1"/>
</dbReference>
<dbReference type="GO" id="GO:0003677">
    <property type="term" value="F:DNA binding"/>
    <property type="evidence" value="ECO:0007669"/>
    <property type="project" value="UniProtKB-UniRule"/>
</dbReference>
<dbReference type="PROSITE" id="PS01007">
    <property type="entry name" value="TRANSPOSASE_MUTATOR"/>
    <property type="match status" value="1"/>
</dbReference>
<keyword evidence="5 6" id="KW-0233">DNA recombination</keyword>
<comment type="similarity">
    <text evidence="2 6">Belongs to the transposase mutator family.</text>
</comment>
<dbReference type="GO" id="GO:0006313">
    <property type="term" value="P:DNA transposition"/>
    <property type="evidence" value="ECO:0007669"/>
    <property type="project" value="UniProtKB-UniRule"/>
</dbReference>
<dbReference type="EMBL" id="CACRTO010000033">
    <property type="protein sequence ID" value="VYU48481.1"/>
    <property type="molecule type" value="Genomic_DNA"/>
</dbReference>
<evidence type="ECO:0000256" key="2">
    <source>
        <dbReference type="ARBA" id="ARBA00010961"/>
    </source>
</evidence>